<comment type="caution">
    <text evidence="2">The sequence shown here is derived from an EMBL/GenBank/DDBJ whole genome shotgun (WGS) entry which is preliminary data.</text>
</comment>
<reference evidence="2 3" key="1">
    <citation type="submission" date="2021-06" db="EMBL/GenBank/DDBJ databases">
        <authorList>
            <person name="Palmer J.M."/>
        </authorList>
    </citation>
    <scope>NUCLEOTIDE SEQUENCE [LARGE SCALE GENOMIC DNA]</scope>
    <source>
        <strain evidence="3">if_2019</strain>
        <tissue evidence="2">Muscle</tissue>
    </source>
</reference>
<feature type="signal peptide" evidence="1">
    <location>
        <begin position="1"/>
        <end position="22"/>
    </location>
</feature>
<accession>A0ABV0U7J9</accession>
<protein>
    <submittedName>
        <fullName evidence="2">Uncharacterized protein</fullName>
    </submittedName>
</protein>
<dbReference type="Proteomes" id="UP001482620">
    <property type="component" value="Unassembled WGS sequence"/>
</dbReference>
<name>A0ABV0U7J9_9TELE</name>
<evidence type="ECO:0000313" key="3">
    <source>
        <dbReference type="Proteomes" id="UP001482620"/>
    </source>
</evidence>
<evidence type="ECO:0000256" key="1">
    <source>
        <dbReference type="SAM" id="SignalP"/>
    </source>
</evidence>
<sequence>MPLGNDGLVLLLLSLWQQDNMGKENKLKYSLMFLLSASNHILTVKEEQLSGLQTSDMSVRTFLCKHRPVLSNSATVVEWLHFILNCKSDVNMQKCPEVTCRSI</sequence>
<keyword evidence="3" id="KW-1185">Reference proteome</keyword>
<proteinExistence type="predicted"/>
<feature type="chain" id="PRO_5045885576" evidence="1">
    <location>
        <begin position="23"/>
        <end position="103"/>
    </location>
</feature>
<dbReference type="EMBL" id="JAHRIQ010058806">
    <property type="protein sequence ID" value="MEQ2240118.1"/>
    <property type="molecule type" value="Genomic_DNA"/>
</dbReference>
<evidence type="ECO:0000313" key="2">
    <source>
        <dbReference type="EMBL" id="MEQ2240118.1"/>
    </source>
</evidence>
<organism evidence="2 3">
    <name type="scientific">Ilyodon furcidens</name>
    <name type="common">goldbreast splitfin</name>
    <dbReference type="NCBI Taxonomy" id="33524"/>
    <lineage>
        <taxon>Eukaryota</taxon>
        <taxon>Metazoa</taxon>
        <taxon>Chordata</taxon>
        <taxon>Craniata</taxon>
        <taxon>Vertebrata</taxon>
        <taxon>Euteleostomi</taxon>
        <taxon>Actinopterygii</taxon>
        <taxon>Neopterygii</taxon>
        <taxon>Teleostei</taxon>
        <taxon>Neoteleostei</taxon>
        <taxon>Acanthomorphata</taxon>
        <taxon>Ovalentaria</taxon>
        <taxon>Atherinomorphae</taxon>
        <taxon>Cyprinodontiformes</taxon>
        <taxon>Goodeidae</taxon>
        <taxon>Ilyodon</taxon>
    </lineage>
</organism>
<gene>
    <name evidence="2" type="ORF">ILYODFUR_011580</name>
</gene>
<keyword evidence="1" id="KW-0732">Signal</keyword>